<name>A0A022QKF9_ERYGU</name>
<dbReference type="Proteomes" id="UP000030748">
    <property type="component" value="Unassembled WGS sequence"/>
</dbReference>
<evidence type="ECO:0000256" key="9">
    <source>
        <dbReference type="ARBA" id="ARBA00023054"/>
    </source>
</evidence>
<evidence type="ECO:0000256" key="11">
    <source>
        <dbReference type="RuleBase" id="RU367026"/>
    </source>
</evidence>
<comment type="function">
    <text evidence="11">May play a role in anterograde transport of membrane proteins from the endoplasmic reticulum to the Golgi.</text>
</comment>
<feature type="transmembrane region" description="Helical" evidence="11">
    <location>
        <begin position="6"/>
        <end position="22"/>
    </location>
</feature>
<comment type="subcellular location">
    <subcellularLocation>
        <location evidence="1 11">Endoplasmic reticulum membrane</location>
        <topology evidence="1 11">Multi-pass membrane protein</topology>
    </subcellularLocation>
</comment>
<evidence type="ECO:0000256" key="4">
    <source>
        <dbReference type="ARBA" id="ARBA00022692"/>
    </source>
</evidence>
<organism evidence="13 14">
    <name type="scientific">Erythranthe guttata</name>
    <name type="common">Yellow monkey flower</name>
    <name type="synonym">Mimulus guttatus</name>
    <dbReference type="NCBI Taxonomy" id="4155"/>
    <lineage>
        <taxon>Eukaryota</taxon>
        <taxon>Viridiplantae</taxon>
        <taxon>Streptophyta</taxon>
        <taxon>Embryophyta</taxon>
        <taxon>Tracheophyta</taxon>
        <taxon>Spermatophyta</taxon>
        <taxon>Magnoliopsida</taxon>
        <taxon>eudicotyledons</taxon>
        <taxon>Gunneridae</taxon>
        <taxon>Pentapetalae</taxon>
        <taxon>asterids</taxon>
        <taxon>lamiids</taxon>
        <taxon>Lamiales</taxon>
        <taxon>Phrymaceae</taxon>
        <taxon>Erythranthe</taxon>
    </lineage>
</organism>
<dbReference type="eggNOG" id="KOG1962">
    <property type="taxonomic scope" value="Eukaryota"/>
</dbReference>
<protein>
    <recommendedName>
        <fullName evidence="11">Endoplasmic reticulum transmembrane protein</fullName>
    </recommendedName>
</protein>
<evidence type="ECO:0000256" key="2">
    <source>
        <dbReference type="ARBA" id="ARBA00007956"/>
    </source>
</evidence>
<reference evidence="13 14" key="1">
    <citation type="journal article" date="2013" name="Proc. Natl. Acad. Sci. U.S.A.">
        <title>Fine-scale variation in meiotic recombination in Mimulus inferred from population shotgun sequencing.</title>
        <authorList>
            <person name="Hellsten U."/>
            <person name="Wright K.M."/>
            <person name="Jenkins J."/>
            <person name="Shu S."/>
            <person name="Yuan Y."/>
            <person name="Wessler S.R."/>
            <person name="Schmutz J."/>
            <person name="Willis J.H."/>
            <person name="Rokhsar D.S."/>
        </authorList>
    </citation>
    <scope>NUCLEOTIDE SEQUENCE [LARGE SCALE GENOMIC DNA]</scope>
    <source>
        <strain evidence="14">cv. DUN x IM62</strain>
    </source>
</reference>
<gene>
    <name evidence="13" type="ORF">MIMGU_mgv1a012919mg</name>
</gene>
<proteinExistence type="inferred from homology"/>
<dbReference type="AlphaFoldDB" id="A0A022QKF9"/>
<dbReference type="GO" id="GO:0006888">
    <property type="term" value="P:endoplasmic reticulum to Golgi vesicle-mediated transport"/>
    <property type="evidence" value="ECO:0000318"/>
    <property type="project" value="GO_Central"/>
</dbReference>
<evidence type="ECO:0000256" key="7">
    <source>
        <dbReference type="ARBA" id="ARBA00022927"/>
    </source>
</evidence>
<dbReference type="InterPro" id="IPR008417">
    <property type="entry name" value="BAP29/BAP31"/>
</dbReference>
<keyword evidence="11" id="KW-0931">ER-Golgi transport</keyword>
<sequence length="236" mass="27372">MIQLLFALIFTEMALIVVFVFKTPVRKLVIMGLDRVKRGRGPIVVKTVAGTVFVVMMATVYNVVKIQRRWIQDVEVNPTDQVLLAKHLLEASLMGFSLFLALMIDRLHHYIRELRIRRKNMEAVKKQNRIFEDGKPLEIKLLEEEKISLRGRIKQLEAQLEDKTTSLHDRINQLGTQLEEKTKEASSSETNAIALKKQSEGFLLEYDRLLEENQHLRSQLQTLDRKLSYSDSKKVT</sequence>
<dbReference type="FunFam" id="1.20.5.110:FF:000011">
    <property type="entry name" value="B-cell receptor-associated protein 29"/>
    <property type="match status" value="1"/>
</dbReference>
<feature type="coiled-coil region" evidence="12">
    <location>
        <begin position="139"/>
        <end position="226"/>
    </location>
</feature>
<keyword evidence="5" id="KW-0053">Apoptosis</keyword>
<dbReference type="GO" id="GO:0006886">
    <property type="term" value="P:intracellular protein transport"/>
    <property type="evidence" value="ECO:0007669"/>
    <property type="project" value="UniProtKB-UniRule"/>
</dbReference>
<dbReference type="PANTHER" id="PTHR12701:SF18">
    <property type="entry name" value="ENDOPLASMIC RETICULUM TRANSMEMBRANE PROTEIN"/>
    <property type="match status" value="1"/>
</dbReference>
<dbReference type="PhylomeDB" id="A0A022QKF9"/>
<evidence type="ECO:0000256" key="8">
    <source>
        <dbReference type="ARBA" id="ARBA00022989"/>
    </source>
</evidence>
<evidence type="ECO:0000256" key="1">
    <source>
        <dbReference type="ARBA" id="ARBA00004477"/>
    </source>
</evidence>
<evidence type="ECO:0000256" key="3">
    <source>
        <dbReference type="ARBA" id="ARBA00022448"/>
    </source>
</evidence>
<dbReference type="KEGG" id="egt:105968766"/>
<dbReference type="PANTHER" id="PTHR12701">
    <property type="entry name" value="BCR-ASSOCIATED PROTEIN, BAP"/>
    <property type="match status" value="1"/>
</dbReference>
<evidence type="ECO:0000256" key="10">
    <source>
        <dbReference type="ARBA" id="ARBA00023136"/>
    </source>
</evidence>
<dbReference type="OrthoDB" id="435607at2759"/>
<dbReference type="Gene3D" id="1.20.5.110">
    <property type="match status" value="1"/>
</dbReference>
<feature type="transmembrane region" description="Helical" evidence="11">
    <location>
        <begin position="84"/>
        <end position="104"/>
    </location>
</feature>
<keyword evidence="14" id="KW-1185">Reference proteome</keyword>
<dbReference type="EMBL" id="KI631456">
    <property type="protein sequence ID" value="EYU27763.1"/>
    <property type="molecule type" value="Genomic_DNA"/>
</dbReference>
<comment type="similarity">
    <text evidence="2 11">Belongs to the BCAP29/BCAP31 family.</text>
</comment>
<keyword evidence="10 11" id="KW-0472">Membrane</keyword>
<keyword evidence="9 12" id="KW-0175">Coiled coil</keyword>
<keyword evidence="7 11" id="KW-0653">Protein transport</keyword>
<evidence type="ECO:0000256" key="6">
    <source>
        <dbReference type="ARBA" id="ARBA00022824"/>
    </source>
</evidence>
<evidence type="ECO:0000313" key="14">
    <source>
        <dbReference type="Proteomes" id="UP000030748"/>
    </source>
</evidence>
<dbReference type="GO" id="GO:0070973">
    <property type="term" value="P:protein localization to endoplasmic reticulum exit site"/>
    <property type="evidence" value="ECO:0000318"/>
    <property type="project" value="GO_Central"/>
</dbReference>
<dbReference type="GO" id="GO:0005789">
    <property type="term" value="C:endoplasmic reticulum membrane"/>
    <property type="evidence" value="ECO:0000318"/>
    <property type="project" value="GO_Central"/>
</dbReference>
<keyword evidence="3 11" id="KW-0813">Transport</keyword>
<dbReference type="STRING" id="4155.A0A022QKF9"/>
<accession>A0A022QKF9</accession>
<keyword evidence="8 11" id="KW-1133">Transmembrane helix</keyword>
<evidence type="ECO:0000256" key="5">
    <source>
        <dbReference type="ARBA" id="ARBA00022703"/>
    </source>
</evidence>
<dbReference type="OMA" id="FLFRTPF"/>
<feature type="transmembrane region" description="Helical" evidence="11">
    <location>
        <begin position="43"/>
        <end position="64"/>
    </location>
</feature>
<keyword evidence="4 11" id="KW-0812">Transmembrane</keyword>
<keyword evidence="6 11" id="KW-0256">Endoplasmic reticulum</keyword>
<evidence type="ECO:0000256" key="12">
    <source>
        <dbReference type="SAM" id="Coils"/>
    </source>
</evidence>
<evidence type="ECO:0000313" key="13">
    <source>
        <dbReference type="EMBL" id="EYU27763.1"/>
    </source>
</evidence>